<dbReference type="AlphaFoldDB" id="A0A2K8KE75"/>
<accession>A0A2K8KE75</accession>
<reference evidence="3 4" key="1">
    <citation type="submission" date="2017-11" db="EMBL/GenBank/DDBJ databases">
        <title>Revised Sequence and Annotation of the Rhodobaca barguzinensis strain alga05 Genome.</title>
        <authorList>
            <person name="Kopejtka K."/>
            <person name="Tomasch J.M."/>
            <person name="Bunk B."/>
            <person name="Koblizek M."/>
        </authorList>
    </citation>
    <scope>NUCLEOTIDE SEQUENCE [LARGE SCALE GENOMIC DNA]</scope>
    <source>
        <strain evidence="4">alga05</strain>
    </source>
</reference>
<evidence type="ECO:0000313" key="4">
    <source>
        <dbReference type="Proteomes" id="UP000228948"/>
    </source>
</evidence>
<sequence length="162" mass="17845">MLTQQAGEIARLLSYVALLAVSVSMFLEARTIPTSRFEALGAGAFPMLVHALLSLLLISAIIGAVRRIPTEAYPRFASQVVQWVQARRLVLLMFLCLLVYVTAMPMIGYPIATLVFLLILLVTLSPKTKSAVALSVVLALVFSYGLNWLFAEMFNVFLPRGR</sequence>
<dbReference type="Pfam" id="PF07331">
    <property type="entry name" value="TctB"/>
    <property type="match status" value="1"/>
</dbReference>
<feature type="transmembrane region" description="Helical" evidence="1">
    <location>
        <begin position="44"/>
        <end position="65"/>
    </location>
</feature>
<feature type="transmembrane region" description="Helical" evidence="1">
    <location>
        <begin position="12"/>
        <end position="32"/>
    </location>
</feature>
<evidence type="ECO:0000256" key="1">
    <source>
        <dbReference type="SAM" id="Phobius"/>
    </source>
</evidence>
<keyword evidence="1" id="KW-0812">Transmembrane</keyword>
<evidence type="ECO:0000313" key="3">
    <source>
        <dbReference type="EMBL" id="ATX67699.1"/>
    </source>
</evidence>
<dbReference type="InterPro" id="IPR009936">
    <property type="entry name" value="DUF1468"/>
</dbReference>
<dbReference type="EMBL" id="CP024899">
    <property type="protein sequence ID" value="ATX67699.1"/>
    <property type="molecule type" value="Genomic_DNA"/>
</dbReference>
<organism evidence="3 4">
    <name type="scientific">Roseinatronobacter bogoriensis subsp. barguzinensis</name>
    <dbReference type="NCBI Taxonomy" id="441209"/>
    <lineage>
        <taxon>Bacteria</taxon>
        <taxon>Pseudomonadati</taxon>
        <taxon>Pseudomonadota</taxon>
        <taxon>Alphaproteobacteria</taxon>
        <taxon>Rhodobacterales</taxon>
        <taxon>Paracoccaceae</taxon>
        <taxon>Roseinatronobacter</taxon>
    </lineage>
</organism>
<feature type="transmembrane region" description="Helical" evidence="1">
    <location>
        <begin position="107"/>
        <end position="124"/>
    </location>
</feature>
<protein>
    <recommendedName>
        <fullName evidence="2">DUF1468 domain-containing protein</fullName>
    </recommendedName>
</protein>
<dbReference type="STRING" id="441209.GCA_001870665_00005"/>
<feature type="transmembrane region" description="Helical" evidence="1">
    <location>
        <begin position="131"/>
        <end position="150"/>
    </location>
</feature>
<name>A0A2K8KE75_9RHOB</name>
<keyword evidence="1" id="KW-1133">Transmembrane helix</keyword>
<keyword evidence="1" id="KW-0472">Membrane</keyword>
<feature type="domain" description="DUF1468" evidence="2">
    <location>
        <begin position="16"/>
        <end position="159"/>
    </location>
</feature>
<dbReference type="Proteomes" id="UP000228948">
    <property type="component" value="Chromosome"/>
</dbReference>
<keyword evidence="4" id="KW-1185">Reference proteome</keyword>
<dbReference type="KEGG" id="rbg:BG454_05455"/>
<gene>
    <name evidence="3" type="ORF">BG454_05455</name>
</gene>
<evidence type="ECO:0000259" key="2">
    <source>
        <dbReference type="Pfam" id="PF07331"/>
    </source>
</evidence>
<proteinExistence type="predicted"/>